<feature type="region of interest" description="Disordered" evidence="5">
    <location>
        <begin position="333"/>
        <end position="388"/>
    </location>
</feature>
<organism evidence="7 8">
    <name type="scientific">Oryza sativa subsp. indica</name>
    <name type="common">Rice</name>
    <dbReference type="NCBI Taxonomy" id="39946"/>
    <lineage>
        <taxon>Eukaryota</taxon>
        <taxon>Viridiplantae</taxon>
        <taxon>Streptophyta</taxon>
        <taxon>Embryophyta</taxon>
        <taxon>Tracheophyta</taxon>
        <taxon>Spermatophyta</taxon>
        <taxon>Magnoliopsida</taxon>
        <taxon>Liliopsida</taxon>
        <taxon>Poales</taxon>
        <taxon>Poaceae</taxon>
        <taxon>BOP clade</taxon>
        <taxon>Oryzoideae</taxon>
        <taxon>Oryzeae</taxon>
        <taxon>Oryzinae</taxon>
        <taxon>Oryza</taxon>
        <taxon>Oryza sativa</taxon>
    </lineage>
</organism>
<dbReference type="PROSITE" id="PS50966">
    <property type="entry name" value="ZF_SWIM"/>
    <property type="match status" value="1"/>
</dbReference>
<dbReference type="SMART" id="SM00575">
    <property type="entry name" value="ZnF_PMZ"/>
    <property type="match status" value="1"/>
</dbReference>
<dbReference type="AlphaFoldDB" id="B8AHK9"/>
<dbReference type="Gramene" id="BGIOSGA008195-TA">
    <property type="protein sequence ID" value="BGIOSGA008195-PA"/>
    <property type="gene ID" value="BGIOSGA008195"/>
</dbReference>
<feature type="region of interest" description="Disordered" evidence="5">
    <location>
        <begin position="193"/>
        <end position="224"/>
    </location>
</feature>
<evidence type="ECO:0000256" key="3">
    <source>
        <dbReference type="ARBA" id="ARBA00022833"/>
    </source>
</evidence>
<accession>B8AHK9</accession>
<sequence length="388" mass="43948">MEMMKDLNEDAYNWLGEMSPNTWVRAFFSEFPKCDILLNNSCEVFNKYILEARELPILSMLEKIKGQLMSRFYNKQKEAEKWEGPFCPKIGKKLLKNAEHANICYVLPAGKGIFQVQERQSSYTVDVIGKHCDCRRWDLTGIPCCHAIACIKEERLSEQDFLPFCYSIEAFKSVYANNIMPCSDRANWEKMNGPQVLPPAYEKKVGKPKKTRRKHPTEVQGKNGPKLTKHGVIIHCSYCHEPNHNKKGCPVRKKGIKPNIQIRKKKDVALGSQEPSITQEMMGTQPGTSTGLLNEVNDNMLSVMMAESSQPSQITQQQGPLPDSIFIQQNQPSTRPVALTTATKEGRAKITKAKKKVGSTTKKKKVDLTQQEEDVASRKKKRTSPGNQ</sequence>
<evidence type="ECO:0000256" key="2">
    <source>
        <dbReference type="ARBA" id="ARBA00022771"/>
    </source>
</evidence>
<keyword evidence="2 4" id="KW-0863">Zinc-finger</keyword>
<feature type="compositionally biased region" description="Basic residues" evidence="5">
    <location>
        <begin position="378"/>
        <end position="388"/>
    </location>
</feature>
<dbReference type="STRING" id="39946.B8AHK9"/>
<dbReference type="PANTHER" id="PTHR31973:SF191">
    <property type="entry name" value="OS05G0489400 PROTEIN"/>
    <property type="match status" value="1"/>
</dbReference>
<dbReference type="EMBL" id="CM000127">
    <property type="protein sequence ID" value="EEC73151.1"/>
    <property type="molecule type" value="Genomic_DNA"/>
</dbReference>
<keyword evidence="1" id="KW-0479">Metal-binding</keyword>
<evidence type="ECO:0000256" key="4">
    <source>
        <dbReference type="PROSITE-ProRule" id="PRU00325"/>
    </source>
</evidence>
<evidence type="ECO:0000313" key="7">
    <source>
        <dbReference type="EMBL" id="EEC73151.1"/>
    </source>
</evidence>
<feature type="compositionally biased region" description="Basic residues" evidence="5">
    <location>
        <begin position="349"/>
        <end position="365"/>
    </location>
</feature>
<dbReference type="InterPro" id="IPR007527">
    <property type="entry name" value="Znf_SWIM"/>
</dbReference>
<keyword evidence="3" id="KW-0862">Zinc</keyword>
<dbReference type="GO" id="GO:0008270">
    <property type="term" value="F:zinc ion binding"/>
    <property type="evidence" value="ECO:0007669"/>
    <property type="project" value="UniProtKB-KW"/>
</dbReference>
<dbReference type="Proteomes" id="UP000007015">
    <property type="component" value="Chromosome 2"/>
</dbReference>
<protein>
    <recommendedName>
        <fullName evidence="6">SWIM-type domain-containing protein</fullName>
    </recommendedName>
</protein>
<name>B8AHK9_ORYSI</name>
<proteinExistence type="predicted"/>
<reference evidence="7 8" key="1">
    <citation type="journal article" date="2005" name="PLoS Biol.">
        <title>The genomes of Oryza sativa: a history of duplications.</title>
        <authorList>
            <person name="Yu J."/>
            <person name="Wang J."/>
            <person name="Lin W."/>
            <person name="Li S."/>
            <person name="Li H."/>
            <person name="Zhou J."/>
            <person name="Ni P."/>
            <person name="Dong W."/>
            <person name="Hu S."/>
            <person name="Zeng C."/>
            <person name="Zhang J."/>
            <person name="Zhang Y."/>
            <person name="Li R."/>
            <person name="Xu Z."/>
            <person name="Li S."/>
            <person name="Li X."/>
            <person name="Zheng H."/>
            <person name="Cong L."/>
            <person name="Lin L."/>
            <person name="Yin J."/>
            <person name="Geng J."/>
            <person name="Li G."/>
            <person name="Shi J."/>
            <person name="Liu J."/>
            <person name="Lv H."/>
            <person name="Li J."/>
            <person name="Wang J."/>
            <person name="Deng Y."/>
            <person name="Ran L."/>
            <person name="Shi X."/>
            <person name="Wang X."/>
            <person name="Wu Q."/>
            <person name="Li C."/>
            <person name="Ren X."/>
            <person name="Wang J."/>
            <person name="Wang X."/>
            <person name="Li D."/>
            <person name="Liu D."/>
            <person name="Zhang X."/>
            <person name="Ji Z."/>
            <person name="Zhao W."/>
            <person name="Sun Y."/>
            <person name="Zhang Z."/>
            <person name="Bao J."/>
            <person name="Han Y."/>
            <person name="Dong L."/>
            <person name="Ji J."/>
            <person name="Chen P."/>
            <person name="Wu S."/>
            <person name="Liu J."/>
            <person name="Xiao Y."/>
            <person name="Bu D."/>
            <person name="Tan J."/>
            <person name="Yang L."/>
            <person name="Ye C."/>
            <person name="Zhang J."/>
            <person name="Xu J."/>
            <person name="Zhou Y."/>
            <person name="Yu Y."/>
            <person name="Zhang B."/>
            <person name="Zhuang S."/>
            <person name="Wei H."/>
            <person name="Liu B."/>
            <person name="Lei M."/>
            <person name="Yu H."/>
            <person name="Li Y."/>
            <person name="Xu H."/>
            <person name="Wei S."/>
            <person name="He X."/>
            <person name="Fang L."/>
            <person name="Zhang Z."/>
            <person name="Zhang Y."/>
            <person name="Huang X."/>
            <person name="Su Z."/>
            <person name="Tong W."/>
            <person name="Li J."/>
            <person name="Tong Z."/>
            <person name="Li S."/>
            <person name="Ye J."/>
            <person name="Wang L."/>
            <person name="Fang L."/>
            <person name="Lei T."/>
            <person name="Chen C."/>
            <person name="Chen H."/>
            <person name="Xu Z."/>
            <person name="Li H."/>
            <person name="Huang H."/>
            <person name="Zhang F."/>
            <person name="Xu H."/>
            <person name="Li N."/>
            <person name="Zhao C."/>
            <person name="Li S."/>
            <person name="Dong L."/>
            <person name="Huang Y."/>
            <person name="Li L."/>
            <person name="Xi Y."/>
            <person name="Qi Q."/>
            <person name="Li W."/>
            <person name="Zhang B."/>
            <person name="Hu W."/>
            <person name="Zhang Y."/>
            <person name="Tian X."/>
            <person name="Jiao Y."/>
            <person name="Liang X."/>
            <person name="Jin J."/>
            <person name="Gao L."/>
            <person name="Zheng W."/>
            <person name="Hao B."/>
            <person name="Liu S."/>
            <person name="Wang W."/>
            <person name="Yuan L."/>
            <person name="Cao M."/>
            <person name="McDermott J."/>
            <person name="Samudrala R."/>
            <person name="Wang J."/>
            <person name="Wong G.K."/>
            <person name="Yang H."/>
        </authorList>
    </citation>
    <scope>NUCLEOTIDE SEQUENCE [LARGE SCALE GENOMIC DNA]</scope>
    <source>
        <strain evidence="8">cv. 93-11</strain>
    </source>
</reference>
<evidence type="ECO:0000256" key="1">
    <source>
        <dbReference type="ARBA" id="ARBA00022723"/>
    </source>
</evidence>
<dbReference type="HOGENOM" id="CLU_712475_0_0_1"/>
<dbReference type="OMA" id="AEHANIC"/>
<feature type="compositionally biased region" description="Basic residues" evidence="5">
    <location>
        <begin position="206"/>
        <end position="215"/>
    </location>
</feature>
<feature type="domain" description="SWIM-type" evidence="6">
    <location>
        <begin position="123"/>
        <end position="155"/>
    </location>
</feature>
<dbReference type="PANTHER" id="PTHR31973">
    <property type="entry name" value="POLYPROTEIN, PUTATIVE-RELATED"/>
    <property type="match status" value="1"/>
</dbReference>
<dbReference type="Pfam" id="PF04434">
    <property type="entry name" value="SWIM"/>
    <property type="match status" value="1"/>
</dbReference>
<gene>
    <name evidence="7" type="ORF">OsI_07183</name>
</gene>
<keyword evidence="8" id="KW-1185">Reference proteome</keyword>
<evidence type="ECO:0000256" key="5">
    <source>
        <dbReference type="SAM" id="MobiDB-lite"/>
    </source>
</evidence>
<dbReference type="InterPro" id="IPR006564">
    <property type="entry name" value="Znf_PMZ"/>
</dbReference>
<evidence type="ECO:0000259" key="6">
    <source>
        <dbReference type="PROSITE" id="PS50966"/>
    </source>
</evidence>
<evidence type="ECO:0000313" key="8">
    <source>
        <dbReference type="Proteomes" id="UP000007015"/>
    </source>
</evidence>